<dbReference type="RefSeq" id="WP_406770312.1">
    <property type="nucleotide sequence ID" value="NZ_JBJHZZ010000010.1"/>
</dbReference>
<evidence type="ECO:0000313" key="1">
    <source>
        <dbReference type="EMBL" id="MFL0247881.1"/>
    </source>
</evidence>
<name>A0ABW8T5L9_9CLOT</name>
<sequence>MFKEMRKKNREIGVEDIKEILENGEYGVLATIGENGYPYATPLSFVYYKEAIYFHCAVEGNKLENIKANEKVSFCVVGKTKVLPDKFSTEYESVIVFGRAFLIKNDEKKDALIAIAQKYSPDFMAEGLQYIERAIDATYIVKIEIDKITGKARR</sequence>
<accession>A0ABW8T5L9</accession>
<dbReference type="InterPro" id="IPR012349">
    <property type="entry name" value="Split_barrel_FMN-bd"/>
</dbReference>
<proteinExistence type="predicted"/>
<protein>
    <submittedName>
        <fullName evidence="1">Pyridoxamine 5'-phosphate oxidase family protein</fullName>
    </submittedName>
</protein>
<dbReference type="EMBL" id="JBJHZZ010000010">
    <property type="protein sequence ID" value="MFL0247881.1"/>
    <property type="molecule type" value="Genomic_DNA"/>
</dbReference>
<organism evidence="1 2">
    <name type="scientific">Candidatus Clostridium stratigraminis</name>
    <dbReference type="NCBI Taxonomy" id="3381661"/>
    <lineage>
        <taxon>Bacteria</taxon>
        <taxon>Bacillati</taxon>
        <taxon>Bacillota</taxon>
        <taxon>Clostridia</taxon>
        <taxon>Eubacteriales</taxon>
        <taxon>Clostridiaceae</taxon>
        <taxon>Clostridium</taxon>
    </lineage>
</organism>
<dbReference type="PANTHER" id="PTHR34071:SF2">
    <property type="entry name" value="FLAVIN-NUCLEOTIDE-BINDING PROTEIN"/>
    <property type="match status" value="1"/>
</dbReference>
<dbReference type="Pfam" id="PF12900">
    <property type="entry name" value="Pyridox_ox_2"/>
    <property type="match status" value="1"/>
</dbReference>
<dbReference type="InterPro" id="IPR024747">
    <property type="entry name" value="Pyridox_Oxase-rel"/>
</dbReference>
<comment type="caution">
    <text evidence="1">The sequence shown here is derived from an EMBL/GenBank/DDBJ whole genome shotgun (WGS) entry which is preliminary data.</text>
</comment>
<keyword evidence="2" id="KW-1185">Reference proteome</keyword>
<dbReference type="PANTHER" id="PTHR34071">
    <property type="entry name" value="5-NITROIMIDAZOLE ANTIBIOTICS RESISTANCE PROTEIN, NIMA-FAMILY-RELATED PROTEIN-RELATED"/>
    <property type="match status" value="1"/>
</dbReference>
<dbReference type="Gene3D" id="2.30.110.10">
    <property type="entry name" value="Electron Transport, Fmn-binding Protein, Chain A"/>
    <property type="match status" value="1"/>
</dbReference>
<evidence type="ECO:0000313" key="2">
    <source>
        <dbReference type="Proteomes" id="UP001623591"/>
    </source>
</evidence>
<dbReference type="Proteomes" id="UP001623591">
    <property type="component" value="Unassembled WGS sequence"/>
</dbReference>
<reference evidence="1 2" key="1">
    <citation type="submission" date="2024-11" db="EMBL/GenBank/DDBJ databases">
        <authorList>
            <person name="Heng Y.C."/>
            <person name="Lim A.C.H."/>
            <person name="Lee J.K.Y."/>
            <person name="Kittelmann S."/>
        </authorList>
    </citation>
    <scope>NUCLEOTIDE SEQUENCE [LARGE SCALE GENOMIC DNA]</scope>
    <source>
        <strain evidence="1 2">WILCCON 0185</strain>
    </source>
</reference>
<gene>
    <name evidence="1" type="ORF">ACJDUG_12955</name>
</gene>
<dbReference type="SUPFAM" id="SSF50475">
    <property type="entry name" value="FMN-binding split barrel"/>
    <property type="match status" value="1"/>
</dbReference>